<gene>
    <name evidence="1" type="ORF">AMECASPLE_037021</name>
</gene>
<keyword evidence="2" id="KW-1185">Reference proteome</keyword>
<dbReference type="EMBL" id="JAHRIP010006081">
    <property type="protein sequence ID" value="MEQ2282100.1"/>
    <property type="molecule type" value="Genomic_DNA"/>
</dbReference>
<sequence length="118" mass="13365">MVMTQNLGHERGGRFRQTDLRVRLRAVVKRQKQGAQVEQLTPDRHFVLDYHPIYSNIIIGAGFSVQVGPPHSNTCQKHLLRKASLPDTKPHYLTPLVPRSSGSTLCQTTHPESTVLMW</sequence>
<proteinExistence type="predicted"/>
<dbReference type="Proteomes" id="UP001469553">
    <property type="component" value="Unassembled WGS sequence"/>
</dbReference>
<protein>
    <submittedName>
        <fullName evidence="1">Uncharacterized protein</fullName>
    </submittedName>
</protein>
<comment type="caution">
    <text evidence="1">The sequence shown here is derived from an EMBL/GenBank/DDBJ whole genome shotgun (WGS) entry which is preliminary data.</text>
</comment>
<accession>A0ABV0XKV9</accession>
<name>A0ABV0XKV9_9TELE</name>
<organism evidence="1 2">
    <name type="scientific">Ameca splendens</name>
    <dbReference type="NCBI Taxonomy" id="208324"/>
    <lineage>
        <taxon>Eukaryota</taxon>
        <taxon>Metazoa</taxon>
        <taxon>Chordata</taxon>
        <taxon>Craniata</taxon>
        <taxon>Vertebrata</taxon>
        <taxon>Euteleostomi</taxon>
        <taxon>Actinopterygii</taxon>
        <taxon>Neopterygii</taxon>
        <taxon>Teleostei</taxon>
        <taxon>Neoteleostei</taxon>
        <taxon>Acanthomorphata</taxon>
        <taxon>Ovalentaria</taxon>
        <taxon>Atherinomorphae</taxon>
        <taxon>Cyprinodontiformes</taxon>
        <taxon>Goodeidae</taxon>
        <taxon>Ameca</taxon>
    </lineage>
</organism>
<evidence type="ECO:0000313" key="2">
    <source>
        <dbReference type="Proteomes" id="UP001469553"/>
    </source>
</evidence>
<reference evidence="1 2" key="1">
    <citation type="submission" date="2021-06" db="EMBL/GenBank/DDBJ databases">
        <authorList>
            <person name="Palmer J.M."/>
        </authorList>
    </citation>
    <scope>NUCLEOTIDE SEQUENCE [LARGE SCALE GENOMIC DNA]</scope>
    <source>
        <strain evidence="1 2">AS_MEX2019</strain>
        <tissue evidence="1">Muscle</tissue>
    </source>
</reference>
<evidence type="ECO:0000313" key="1">
    <source>
        <dbReference type="EMBL" id="MEQ2282100.1"/>
    </source>
</evidence>